<dbReference type="EMBL" id="LT906467">
    <property type="protein sequence ID" value="SNV87657.1"/>
    <property type="molecule type" value="Genomic_DNA"/>
</dbReference>
<name>A0A076NS60_9CORY</name>
<keyword evidence="5" id="KW-1185">Reference proteome</keyword>
<dbReference type="OrthoDB" id="7470921at2"/>
<dbReference type="AlphaFoldDB" id="A0A076NS60"/>
<dbReference type="eggNOG" id="COG1545">
    <property type="taxonomic scope" value="Bacteria"/>
</dbReference>
<dbReference type="Proteomes" id="UP000028780">
    <property type="component" value="Chromosome"/>
</dbReference>
<evidence type="ECO:0000259" key="2">
    <source>
        <dbReference type="Pfam" id="PF12172"/>
    </source>
</evidence>
<dbReference type="PANTHER" id="PTHR34075">
    <property type="entry name" value="BLR3430 PROTEIN"/>
    <property type="match status" value="1"/>
</dbReference>
<reference evidence="4 6" key="2">
    <citation type="submission" date="2017-06" db="EMBL/GenBank/DDBJ databases">
        <authorList>
            <consortium name="Pathogen Informatics"/>
        </authorList>
    </citation>
    <scope>NUCLEOTIDE SEQUENCE [LARGE SCALE GENOMIC DNA]</scope>
    <source>
        <strain evidence="4 6">NCTC13015</strain>
    </source>
</reference>
<dbReference type="Gene3D" id="6.10.30.10">
    <property type="match status" value="1"/>
</dbReference>
<evidence type="ECO:0000313" key="6">
    <source>
        <dbReference type="Proteomes" id="UP000215374"/>
    </source>
</evidence>
<dbReference type="PANTHER" id="PTHR34075:SF5">
    <property type="entry name" value="BLR3430 PROTEIN"/>
    <property type="match status" value="1"/>
</dbReference>
<protein>
    <submittedName>
        <fullName evidence="4">Predicted nucleic-acid-binding protein containing a Zn-ribbon</fullName>
    </submittedName>
</protein>
<evidence type="ECO:0000313" key="4">
    <source>
        <dbReference type="EMBL" id="SNV87657.1"/>
    </source>
</evidence>
<dbReference type="RefSeq" id="WP_038593289.1">
    <property type="nucleotide sequence ID" value="NZ_CP009211.1"/>
</dbReference>
<dbReference type="Pfam" id="PF01796">
    <property type="entry name" value="OB_ChsH2_C"/>
    <property type="match status" value="1"/>
</dbReference>
<dbReference type="InterPro" id="IPR052513">
    <property type="entry name" value="Thioester_dehydratase-like"/>
</dbReference>
<evidence type="ECO:0000313" key="3">
    <source>
        <dbReference type="EMBL" id="AIJ34475.1"/>
    </source>
</evidence>
<gene>
    <name evidence="3" type="ORF">CIMIT_11830</name>
    <name evidence="4" type="ORF">SAMEA4535761_02424</name>
</gene>
<evidence type="ECO:0000313" key="5">
    <source>
        <dbReference type="Proteomes" id="UP000028780"/>
    </source>
</evidence>
<feature type="domain" description="ChsH2 rubredoxin-like zinc ribbon" evidence="2">
    <location>
        <begin position="27"/>
        <end position="63"/>
    </location>
</feature>
<dbReference type="SUPFAM" id="SSF50249">
    <property type="entry name" value="Nucleic acid-binding proteins"/>
    <property type="match status" value="1"/>
</dbReference>
<dbReference type="InterPro" id="IPR012340">
    <property type="entry name" value="NA-bd_OB-fold"/>
</dbReference>
<dbReference type="InterPro" id="IPR002878">
    <property type="entry name" value="ChsH2_C"/>
</dbReference>
<dbReference type="InterPro" id="IPR022002">
    <property type="entry name" value="ChsH2_Znr"/>
</dbReference>
<proteinExistence type="predicted"/>
<dbReference type="STRING" id="156978.CIMIT_11830"/>
<feature type="domain" description="ChsH2 C-terminal OB-fold" evidence="1">
    <location>
        <begin position="64"/>
        <end position="127"/>
    </location>
</feature>
<dbReference type="Proteomes" id="UP000215374">
    <property type="component" value="Chromosome 1"/>
</dbReference>
<organism evidence="3 5">
    <name type="scientific">Corynebacterium imitans</name>
    <dbReference type="NCBI Taxonomy" id="156978"/>
    <lineage>
        <taxon>Bacteria</taxon>
        <taxon>Bacillati</taxon>
        <taxon>Actinomycetota</taxon>
        <taxon>Actinomycetes</taxon>
        <taxon>Mycobacteriales</taxon>
        <taxon>Corynebacteriaceae</taxon>
        <taxon>Corynebacterium</taxon>
    </lineage>
</organism>
<evidence type="ECO:0000259" key="1">
    <source>
        <dbReference type="Pfam" id="PF01796"/>
    </source>
</evidence>
<sequence length="142" mass="16083">MTQELTDASDLMPMPQAASDPLYEKFFDGLKQKTLWTRRCAQCGTWQWPPQTFCFHCQGTDFEWHELPTSGEVYSFSVMYRAFDRYHADKLPYGVVIVKLGEIHITGRFLGDPEDIHCGLPVEAAWDELAVAGCSPAFQAVS</sequence>
<dbReference type="KEGG" id="cii:CIMIT_11830"/>
<reference evidence="3 5" key="1">
    <citation type="submission" date="2014-08" db="EMBL/GenBank/DDBJ databases">
        <title>Complete genome sequence of Corynebacterium imitans DSM 44264, isolated from a five-month-old boy with suspected pharyngeal diphtheria.</title>
        <authorList>
            <person name="Mollmann S."/>
            <person name="Albersmeier A."/>
            <person name="Ruckert C."/>
            <person name="Tauch A."/>
        </authorList>
    </citation>
    <scope>NUCLEOTIDE SEQUENCE [LARGE SCALE GENOMIC DNA]</scope>
    <source>
        <strain evidence="3 5">DSM 44264</strain>
    </source>
</reference>
<dbReference type="EMBL" id="CP009211">
    <property type="protein sequence ID" value="AIJ34475.1"/>
    <property type="molecule type" value="Genomic_DNA"/>
</dbReference>
<dbReference type="HOGENOM" id="CLU_119412_0_1_11"/>
<accession>A0A076NS60</accession>
<dbReference type="Pfam" id="PF12172">
    <property type="entry name" value="zf-ChsH2"/>
    <property type="match status" value="1"/>
</dbReference>